<accession>A0ABQ5Q6V7</accession>
<dbReference type="PROSITE" id="PS00108">
    <property type="entry name" value="PROTEIN_KINASE_ST"/>
    <property type="match status" value="1"/>
</dbReference>
<dbReference type="PANTHER" id="PTHR43289">
    <property type="entry name" value="MITOGEN-ACTIVATED PROTEIN KINASE KINASE KINASE 20-RELATED"/>
    <property type="match status" value="1"/>
</dbReference>
<dbReference type="Pfam" id="PF13374">
    <property type="entry name" value="TPR_10"/>
    <property type="match status" value="1"/>
</dbReference>
<protein>
    <recommendedName>
        <fullName evidence="7">Protein kinase domain-containing protein</fullName>
    </recommendedName>
</protein>
<dbReference type="InterPro" id="IPR011990">
    <property type="entry name" value="TPR-like_helical_dom_sf"/>
</dbReference>
<keyword evidence="3" id="KW-0418">Kinase</keyword>
<keyword evidence="1" id="KW-0808">Transferase</keyword>
<dbReference type="PROSITE" id="PS50011">
    <property type="entry name" value="PROTEIN_KINASE_DOM"/>
    <property type="match status" value="1"/>
</dbReference>
<feature type="compositionally biased region" description="Low complexity" evidence="6">
    <location>
        <begin position="179"/>
        <end position="198"/>
    </location>
</feature>
<evidence type="ECO:0000256" key="2">
    <source>
        <dbReference type="ARBA" id="ARBA00022741"/>
    </source>
</evidence>
<dbReference type="RefSeq" id="WP_285724572.1">
    <property type="nucleotide sequence ID" value="NZ_BSDD01000003.1"/>
</dbReference>
<evidence type="ECO:0000256" key="5">
    <source>
        <dbReference type="PROSITE-ProRule" id="PRU10141"/>
    </source>
</evidence>
<dbReference type="SMART" id="SM00220">
    <property type="entry name" value="S_TKc"/>
    <property type="match status" value="1"/>
</dbReference>
<dbReference type="Gene3D" id="1.25.40.10">
    <property type="entry name" value="Tetratricopeptide repeat domain"/>
    <property type="match status" value="2"/>
</dbReference>
<feature type="region of interest" description="Disordered" evidence="6">
    <location>
        <begin position="171"/>
        <end position="204"/>
    </location>
</feature>
<dbReference type="SUPFAM" id="SSF56112">
    <property type="entry name" value="Protein kinase-like (PK-like)"/>
    <property type="match status" value="1"/>
</dbReference>
<dbReference type="InterPro" id="IPR017441">
    <property type="entry name" value="Protein_kinase_ATP_BS"/>
</dbReference>
<dbReference type="Proteomes" id="UP001165089">
    <property type="component" value="Unassembled WGS sequence"/>
</dbReference>
<dbReference type="SMART" id="SM00028">
    <property type="entry name" value="TPR"/>
    <property type="match status" value="8"/>
</dbReference>
<sequence length="902" mass="97842">MPLQTHSPLQVGDTVGRYLVEACVGEGGMGQVFRAWDATLERRVALKIIRVDLIDQEDSLTRFQREAQILARLDHPGICRVYDWLDHQGTLVMAMEWVDGASLASVIKRGAMPLGTAVGLLRGVAHALAAAHAKGVIHRDLKPSNIVLTSEGTAKILDFGLAKSLEAGHLDAAPDGSRARTAAADTRSLPGSGSSPSPDRTLTQSGLVLGTRGFMAPELLEGAPATAASDLYALGVVASLLITGDRRAGEGRDAGTPPRAIPRPRSGSKAHPPGPHALWSLIDRLRSPDPASRPTAREVVAALDRLQAPPSPAWWAAGAAVVTLVLVSLGLWAYGRGALPEFSRAHQAKLVVVPLQNRTGSPGLETAAGTTATDLLEYLLRSFPQVEVVQDFYSRSGAAEARPRLQAREAAAERAFIQRVVARTAADLVLLGEVEPVPGSERVRLRVRLMDAGGQPRVTREVVSRAAVFEPGLAVPAVLRELGRALSPLGPPRDLPPIPSTEVLEAYGRGLERFIQGDTPQALPLLERAALEAPRFPPVVVSYASALNRSGDPRAQPTLQWARSAARQAGDRYSEARAVIEMAFRARAEARPNEEALFMEALSLAREEGDKDLQARVMNELGVYWIDRENWVAARSLLDPALDLATQWGTRWLRGSILVNLANLAKYQGRGAEARRLYEASIANADILEDWQLIATTRNNLAILDFEEGAVAAAERTWLEVLRVRRLHADRLGECRVQLNLGIAAFMQKRFDQAQARFESALAGSRQLNVVQIQGRALYRLGDLLRAQGRLTQAAIRLLEALEPLKQGGTPANQAEALAALAECKARQGDTGGAERLIEEAWRLTTRDSPQVLRARAWVQHLRGQHREARESLAAALAAPRDRDPEHQAELQALRSAWGRRS</sequence>
<dbReference type="Pfam" id="PF13424">
    <property type="entry name" value="TPR_12"/>
    <property type="match status" value="1"/>
</dbReference>
<dbReference type="PROSITE" id="PS00107">
    <property type="entry name" value="PROTEIN_KINASE_ATP"/>
    <property type="match status" value="1"/>
</dbReference>
<keyword evidence="2 5" id="KW-0547">Nucleotide-binding</keyword>
<comment type="caution">
    <text evidence="8">The sequence shown here is derived from an EMBL/GenBank/DDBJ whole genome shotgun (WGS) entry which is preliminary data.</text>
</comment>
<evidence type="ECO:0000313" key="9">
    <source>
        <dbReference type="Proteomes" id="UP001165089"/>
    </source>
</evidence>
<dbReference type="SUPFAM" id="SSF48452">
    <property type="entry name" value="TPR-like"/>
    <property type="match status" value="2"/>
</dbReference>
<dbReference type="CDD" id="cd14014">
    <property type="entry name" value="STKc_PknB_like"/>
    <property type="match status" value="1"/>
</dbReference>
<dbReference type="InterPro" id="IPR000719">
    <property type="entry name" value="Prot_kinase_dom"/>
</dbReference>
<keyword evidence="4 5" id="KW-0067">ATP-binding</keyword>
<evidence type="ECO:0000256" key="4">
    <source>
        <dbReference type="ARBA" id="ARBA00022840"/>
    </source>
</evidence>
<evidence type="ECO:0000259" key="7">
    <source>
        <dbReference type="PROSITE" id="PS50011"/>
    </source>
</evidence>
<feature type="region of interest" description="Disordered" evidence="6">
    <location>
        <begin position="247"/>
        <end position="277"/>
    </location>
</feature>
<dbReference type="InterPro" id="IPR008271">
    <property type="entry name" value="Ser/Thr_kinase_AS"/>
</dbReference>
<dbReference type="InterPro" id="IPR011009">
    <property type="entry name" value="Kinase-like_dom_sf"/>
</dbReference>
<name>A0ABQ5Q6V7_9BACT</name>
<dbReference type="Gene3D" id="3.30.200.20">
    <property type="entry name" value="Phosphorylase Kinase, domain 1"/>
    <property type="match status" value="1"/>
</dbReference>
<dbReference type="InterPro" id="IPR019734">
    <property type="entry name" value="TPR_rpt"/>
</dbReference>
<feature type="binding site" evidence="5">
    <location>
        <position position="47"/>
    </location>
    <ligand>
        <name>ATP</name>
        <dbReference type="ChEBI" id="CHEBI:30616"/>
    </ligand>
</feature>
<dbReference type="Gene3D" id="1.10.510.10">
    <property type="entry name" value="Transferase(Phosphotransferase) domain 1"/>
    <property type="match status" value="1"/>
</dbReference>
<gene>
    <name evidence="8" type="ORF">GETHPA_16730</name>
</gene>
<organism evidence="8 9">
    <name type="scientific">Geothrix rubra</name>
    <dbReference type="NCBI Taxonomy" id="2927977"/>
    <lineage>
        <taxon>Bacteria</taxon>
        <taxon>Pseudomonadati</taxon>
        <taxon>Acidobacteriota</taxon>
        <taxon>Holophagae</taxon>
        <taxon>Holophagales</taxon>
        <taxon>Holophagaceae</taxon>
        <taxon>Geothrix</taxon>
    </lineage>
</organism>
<dbReference type="PANTHER" id="PTHR43289:SF34">
    <property type="entry name" value="SERINE_THREONINE-PROTEIN KINASE YBDM-RELATED"/>
    <property type="match status" value="1"/>
</dbReference>
<dbReference type="Pfam" id="PF00069">
    <property type="entry name" value="Pkinase"/>
    <property type="match status" value="1"/>
</dbReference>
<reference evidence="8 9" key="1">
    <citation type="journal article" date="2023" name="Antonie Van Leeuwenhoek">
        <title>Mesoterricola silvestris gen. nov., sp. nov., Mesoterricola sediminis sp. nov., Geothrix oryzae sp. nov., Geothrix edaphica sp. nov., Geothrix rubra sp. nov., and Geothrix limicola sp. nov., six novel members of Acidobacteriota isolated from soils.</title>
        <authorList>
            <person name="Itoh H."/>
            <person name="Sugisawa Y."/>
            <person name="Mise K."/>
            <person name="Xu Z."/>
            <person name="Kuniyasu M."/>
            <person name="Ushijima N."/>
            <person name="Kawano K."/>
            <person name="Kobayashi E."/>
            <person name="Shiratori Y."/>
            <person name="Masuda Y."/>
            <person name="Senoo K."/>
        </authorList>
    </citation>
    <scope>NUCLEOTIDE SEQUENCE [LARGE SCALE GENOMIC DNA]</scope>
    <source>
        <strain evidence="8 9">Red803</strain>
    </source>
</reference>
<feature type="domain" description="Protein kinase" evidence="7">
    <location>
        <begin position="18"/>
        <end position="306"/>
    </location>
</feature>
<dbReference type="EMBL" id="BSDD01000003">
    <property type="protein sequence ID" value="GLH70140.1"/>
    <property type="molecule type" value="Genomic_DNA"/>
</dbReference>
<evidence type="ECO:0000256" key="3">
    <source>
        <dbReference type="ARBA" id="ARBA00022777"/>
    </source>
</evidence>
<proteinExistence type="predicted"/>
<evidence type="ECO:0000256" key="1">
    <source>
        <dbReference type="ARBA" id="ARBA00022679"/>
    </source>
</evidence>
<evidence type="ECO:0000313" key="8">
    <source>
        <dbReference type="EMBL" id="GLH70140.1"/>
    </source>
</evidence>
<keyword evidence="9" id="KW-1185">Reference proteome</keyword>
<evidence type="ECO:0000256" key="6">
    <source>
        <dbReference type="SAM" id="MobiDB-lite"/>
    </source>
</evidence>